<reference evidence="5" key="1">
    <citation type="submission" date="2017-04" db="EMBL/GenBank/DDBJ databases">
        <authorList>
            <person name="Varghese N."/>
            <person name="Submissions S."/>
        </authorList>
    </citation>
    <scope>NUCLEOTIDE SEQUENCE [LARGE SCALE GENOMIC DNA]</scope>
    <source>
        <strain evidence="5">RKEM611</strain>
    </source>
</reference>
<dbReference type="GO" id="GO:0000160">
    <property type="term" value="P:phosphorelay signal transduction system"/>
    <property type="evidence" value="ECO:0007669"/>
    <property type="project" value="InterPro"/>
</dbReference>
<dbReference type="GO" id="GO:0004672">
    <property type="term" value="F:protein kinase activity"/>
    <property type="evidence" value="ECO:0007669"/>
    <property type="project" value="UniProtKB-ARBA"/>
</dbReference>
<evidence type="ECO:0000313" key="4">
    <source>
        <dbReference type="EMBL" id="SMF56877.1"/>
    </source>
</evidence>
<keyword evidence="5" id="KW-1185">Reference proteome</keyword>
<dbReference type="InterPro" id="IPR051315">
    <property type="entry name" value="Bact_Chemotaxis_CheA"/>
</dbReference>
<gene>
    <name evidence="4" type="ORF">SAMN06296036_11870</name>
</gene>
<keyword evidence="2" id="KW-0812">Transmembrane</keyword>
<dbReference type="PANTHER" id="PTHR43395:SF1">
    <property type="entry name" value="CHEMOTAXIS PROTEIN CHEA"/>
    <property type="match status" value="1"/>
</dbReference>
<evidence type="ECO:0000313" key="5">
    <source>
        <dbReference type="Proteomes" id="UP000192907"/>
    </source>
</evidence>
<dbReference type="InterPro" id="IPR036641">
    <property type="entry name" value="HPT_dom_sf"/>
</dbReference>
<feature type="modified residue" description="Phosphohistidine" evidence="1">
    <location>
        <position position="351"/>
    </location>
</feature>
<feature type="transmembrane region" description="Helical" evidence="2">
    <location>
        <begin position="72"/>
        <end position="91"/>
    </location>
</feature>
<dbReference type="Gene3D" id="1.20.120.160">
    <property type="entry name" value="HPT domain"/>
    <property type="match status" value="1"/>
</dbReference>
<proteinExistence type="predicted"/>
<dbReference type="SUPFAM" id="SSF55874">
    <property type="entry name" value="ATPase domain of HSP90 chaperone/DNA topoisomerase II/histidine kinase"/>
    <property type="match status" value="1"/>
</dbReference>
<name>A0A1Y6CJ30_9BACT</name>
<dbReference type="SUPFAM" id="SSF47226">
    <property type="entry name" value="Histidine-containing phosphotransfer domain, HPT domain"/>
    <property type="match status" value="1"/>
</dbReference>
<dbReference type="OrthoDB" id="5287347at2"/>
<feature type="domain" description="HPt" evidence="3">
    <location>
        <begin position="310"/>
        <end position="406"/>
    </location>
</feature>
<dbReference type="Gene3D" id="3.30.450.20">
    <property type="entry name" value="PAS domain"/>
    <property type="match status" value="1"/>
</dbReference>
<feature type="transmembrane region" description="Helical" evidence="2">
    <location>
        <begin position="16"/>
        <end position="36"/>
    </location>
</feature>
<dbReference type="STRING" id="1513793.SAMN06296036_11870"/>
<dbReference type="AlphaFoldDB" id="A0A1Y6CJ30"/>
<evidence type="ECO:0000256" key="1">
    <source>
        <dbReference type="PROSITE-ProRule" id="PRU00110"/>
    </source>
</evidence>
<dbReference type="PANTHER" id="PTHR43395">
    <property type="entry name" value="SENSOR HISTIDINE KINASE CHEA"/>
    <property type="match status" value="1"/>
</dbReference>
<keyword evidence="2" id="KW-0472">Membrane</keyword>
<dbReference type="InterPro" id="IPR003594">
    <property type="entry name" value="HATPase_dom"/>
</dbReference>
<keyword evidence="2" id="KW-1133">Transmembrane helix</keyword>
<sequence length="672" mass="76069">MWFLYTLFPQDFSKKLFQTGLAISSIFWIICLATPLKIYSQTVAPFQVFTLLCIVVGFYGLAKAVFHRRPGALVMIAGCILLTATVINDILHSARLINTSYIIGFGIYALVFSQSVVLATIFSKAFRDVEIGQKKIKRLNRQLEDHIINLDAIVDEKTREIRSIMTHIQQGICLVEGEQVKVSSEYSKHMEQIAGSQDIAGQRLVDLIFQDSQISSDLKSQMHSTLHAAIGEDPIAFEANAHLLTHEFKRQIGSSVRTYEIDWNPIEDDQGLIDKFLVAIKDVTSLRTLQEESLQRQNELKLISEIINVPIAKFDSFIISCREFITENREAVARSSAGDREALTKMFRNMHTLKGAARSFSFDELAALAHDTETYYQQLRDQHDTNWNQDKLFQDLDAVEKMIEIYARINAEKLGRSQEETDAIIIDRDIVEENMARLSRMDLESFQDGDRDLIIDLKQLFNNLVYNPLNKVLEEQIHSLGKIASDLGKANPILRIEDPGISFTKPAQELMIRVFTHMFRNSLDHGIELPDFRQNHGKEAQGQLNIKMYLEHGQLKLEYWDDGAGLNLPLIKKTAIRKGLIQGNESYGALEIGEFIFHPGFSTKREVSEISGRGVGMDAMRGFLEDHNAQIDLWIDAAPDSKALGFVPCKFILTLPETYFDIISSQGNATAA</sequence>
<keyword evidence="4" id="KW-0808">Transferase</keyword>
<dbReference type="InterPro" id="IPR036890">
    <property type="entry name" value="HATPase_C_sf"/>
</dbReference>
<keyword evidence="4" id="KW-0418">Kinase</keyword>
<dbReference type="InterPro" id="IPR008207">
    <property type="entry name" value="Sig_transdc_His_kin_Hpt_dom"/>
</dbReference>
<dbReference type="Pfam" id="PF01627">
    <property type="entry name" value="Hpt"/>
    <property type="match status" value="1"/>
</dbReference>
<evidence type="ECO:0000256" key="2">
    <source>
        <dbReference type="SAM" id="Phobius"/>
    </source>
</evidence>
<accession>A0A1Y6CJ30</accession>
<protein>
    <submittedName>
        <fullName evidence="4">Histidine kinase-, DNA gyrase B-, and HSP90-like ATPase</fullName>
    </submittedName>
</protein>
<organism evidence="4 5">
    <name type="scientific">Pseudobacteriovorax antillogorgiicola</name>
    <dbReference type="NCBI Taxonomy" id="1513793"/>
    <lineage>
        <taxon>Bacteria</taxon>
        <taxon>Pseudomonadati</taxon>
        <taxon>Bdellovibrionota</taxon>
        <taxon>Oligoflexia</taxon>
        <taxon>Oligoflexales</taxon>
        <taxon>Pseudobacteriovoracaceae</taxon>
        <taxon>Pseudobacteriovorax</taxon>
    </lineage>
</organism>
<feature type="transmembrane region" description="Helical" evidence="2">
    <location>
        <begin position="48"/>
        <end position="66"/>
    </location>
</feature>
<dbReference type="InterPro" id="IPR011623">
    <property type="entry name" value="7TMR_DISM_rcpt_extracell_dom1"/>
</dbReference>
<keyword evidence="1" id="KW-0597">Phosphoprotein</keyword>
<dbReference type="Proteomes" id="UP000192907">
    <property type="component" value="Unassembled WGS sequence"/>
</dbReference>
<feature type="transmembrane region" description="Helical" evidence="2">
    <location>
        <begin position="103"/>
        <end position="122"/>
    </location>
</feature>
<dbReference type="PROSITE" id="PS50894">
    <property type="entry name" value="HPT"/>
    <property type="match status" value="1"/>
</dbReference>
<dbReference type="CDD" id="cd00088">
    <property type="entry name" value="HPT"/>
    <property type="match status" value="1"/>
</dbReference>
<dbReference type="SMART" id="SM00073">
    <property type="entry name" value="HPT"/>
    <property type="match status" value="1"/>
</dbReference>
<dbReference type="Pfam" id="PF07695">
    <property type="entry name" value="7TMR-DISM_7TM"/>
    <property type="match status" value="1"/>
</dbReference>
<evidence type="ECO:0000259" key="3">
    <source>
        <dbReference type="PROSITE" id="PS50894"/>
    </source>
</evidence>
<dbReference type="Pfam" id="PF02518">
    <property type="entry name" value="HATPase_c"/>
    <property type="match status" value="1"/>
</dbReference>
<dbReference type="SMART" id="SM00387">
    <property type="entry name" value="HATPase_c"/>
    <property type="match status" value="1"/>
</dbReference>
<dbReference type="Gene3D" id="3.30.565.10">
    <property type="entry name" value="Histidine kinase-like ATPase, C-terminal domain"/>
    <property type="match status" value="1"/>
</dbReference>
<dbReference type="EMBL" id="FWZT01000018">
    <property type="protein sequence ID" value="SMF56877.1"/>
    <property type="molecule type" value="Genomic_DNA"/>
</dbReference>